<dbReference type="Proteomes" id="UP001218188">
    <property type="component" value="Unassembled WGS sequence"/>
</dbReference>
<evidence type="ECO:0000313" key="2">
    <source>
        <dbReference type="EMBL" id="KAJ7018803.1"/>
    </source>
</evidence>
<proteinExistence type="predicted"/>
<evidence type="ECO:0000313" key="3">
    <source>
        <dbReference type="Proteomes" id="UP001218188"/>
    </source>
</evidence>
<dbReference type="EMBL" id="JARJCM010000321">
    <property type="protein sequence ID" value="KAJ7018803.1"/>
    <property type="molecule type" value="Genomic_DNA"/>
</dbReference>
<reference evidence="2" key="1">
    <citation type="submission" date="2023-03" db="EMBL/GenBank/DDBJ databases">
        <title>Massive genome expansion in bonnet fungi (Mycena s.s.) driven by repeated elements and novel gene families across ecological guilds.</title>
        <authorList>
            <consortium name="Lawrence Berkeley National Laboratory"/>
            <person name="Harder C.B."/>
            <person name="Miyauchi S."/>
            <person name="Viragh M."/>
            <person name="Kuo A."/>
            <person name="Thoen E."/>
            <person name="Andreopoulos B."/>
            <person name="Lu D."/>
            <person name="Skrede I."/>
            <person name="Drula E."/>
            <person name="Henrissat B."/>
            <person name="Morin E."/>
            <person name="Kohler A."/>
            <person name="Barry K."/>
            <person name="LaButti K."/>
            <person name="Morin E."/>
            <person name="Salamov A."/>
            <person name="Lipzen A."/>
            <person name="Mereny Z."/>
            <person name="Hegedus B."/>
            <person name="Baldrian P."/>
            <person name="Stursova M."/>
            <person name="Weitz H."/>
            <person name="Taylor A."/>
            <person name="Grigoriev I.V."/>
            <person name="Nagy L.G."/>
            <person name="Martin F."/>
            <person name="Kauserud H."/>
        </authorList>
    </citation>
    <scope>NUCLEOTIDE SEQUENCE</scope>
    <source>
        <strain evidence="2">CBHHK200</strain>
    </source>
</reference>
<sequence>MRVLLLTSCMLALALFRSDPSNSNPSPLLLCHRPQTDPDGVPSSRATAAYRMNVGLVAEEPKMWTCLVLLQKIN</sequence>
<evidence type="ECO:0008006" key="4">
    <source>
        <dbReference type="Google" id="ProtNLM"/>
    </source>
</evidence>
<protein>
    <recommendedName>
        <fullName evidence="4">Secreted protein</fullName>
    </recommendedName>
</protein>
<gene>
    <name evidence="2" type="ORF">C8F04DRAFT_1149980</name>
</gene>
<dbReference type="AlphaFoldDB" id="A0AAD6WLM3"/>
<name>A0AAD6WLM3_9AGAR</name>
<keyword evidence="3" id="KW-1185">Reference proteome</keyword>
<comment type="caution">
    <text evidence="2">The sequence shown here is derived from an EMBL/GenBank/DDBJ whole genome shotgun (WGS) entry which is preliminary data.</text>
</comment>
<accession>A0AAD6WLM3</accession>
<feature type="chain" id="PRO_5041967646" description="Secreted protein" evidence="1">
    <location>
        <begin position="24"/>
        <end position="74"/>
    </location>
</feature>
<evidence type="ECO:0000256" key="1">
    <source>
        <dbReference type="SAM" id="SignalP"/>
    </source>
</evidence>
<keyword evidence="1" id="KW-0732">Signal</keyword>
<organism evidence="2 3">
    <name type="scientific">Mycena alexandri</name>
    <dbReference type="NCBI Taxonomy" id="1745969"/>
    <lineage>
        <taxon>Eukaryota</taxon>
        <taxon>Fungi</taxon>
        <taxon>Dikarya</taxon>
        <taxon>Basidiomycota</taxon>
        <taxon>Agaricomycotina</taxon>
        <taxon>Agaricomycetes</taxon>
        <taxon>Agaricomycetidae</taxon>
        <taxon>Agaricales</taxon>
        <taxon>Marasmiineae</taxon>
        <taxon>Mycenaceae</taxon>
        <taxon>Mycena</taxon>
    </lineage>
</organism>
<feature type="signal peptide" evidence="1">
    <location>
        <begin position="1"/>
        <end position="23"/>
    </location>
</feature>